<dbReference type="AlphaFoldDB" id="A0A7V1LNV1"/>
<reference evidence="4" key="1">
    <citation type="journal article" date="2020" name="mSystems">
        <title>Genome- and Community-Level Interaction Insights into Carbon Utilization and Element Cycling Functions of Hydrothermarchaeota in Hydrothermal Sediment.</title>
        <authorList>
            <person name="Zhou Z."/>
            <person name="Liu Y."/>
            <person name="Xu W."/>
            <person name="Pan J."/>
            <person name="Luo Z.H."/>
            <person name="Li M."/>
        </authorList>
    </citation>
    <scope>NUCLEOTIDE SEQUENCE [LARGE SCALE GENOMIC DNA]</scope>
    <source>
        <strain evidence="4">HyVt-456</strain>
    </source>
</reference>
<evidence type="ECO:0000256" key="1">
    <source>
        <dbReference type="ARBA" id="ARBA00023002"/>
    </source>
</evidence>
<organism evidence="4">
    <name type="scientific">Caldithrix abyssi</name>
    <dbReference type="NCBI Taxonomy" id="187145"/>
    <lineage>
        <taxon>Bacteria</taxon>
        <taxon>Pseudomonadati</taxon>
        <taxon>Calditrichota</taxon>
        <taxon>Calditrichia</taxon>
        <taxon>Calditrichales</taxon>
        <taxon>Calditrichaceae</taxon>
        <taxon>Caldithrix</taxon>
    </lineage>
</organism>
<dbReference type="PIRSF" id="PIRSF036410">
    <property type="entry name" value="EutE_PduP"/>
    <property type="match status" value="1"/>
</dbReference>
<keyword evidence="2" id="KW-0520">NAD</keyword>
<dbReference type="GO" id="GO:0008774">
    <property type="term" value="F:acetaldehyde dehydrogenase (acetylating) activity"/>
    <property type="evidence" value="ECO:0007669"/>
    <property type="project" value="InterPro"/>
</dbReference>
<dbReference type="Pfam" id="PF00171">
    <property type="entry name" value="Aldedh"/>
    <property type="match status" value="1"/>
</dbReference>
<name>A0A7V1LNV1_CALAY</name>
<feature type="domain" description="Aldehyde dehydrogenase" evidence="3">
    <location>
        <begin position="33"/>
        <end position="425"/>
    </location>
</feature>
<dbReference type="EMBL" id="DRLD01000343">
    <property type="protein sequence ID" value="HED11454.1"/>
    <property type="molecule type" value="Genomic_DNA"/>
</dbReference>
<dbReference type="InterPro" id="IPR012408">
    <property type="entry name" value="Acetald_propionald_DH-rel"/>
</dbReference>
<dbReference type="InterPro" id="IPR015590">
    <property type="entry name" value="Aldehyde_DH_dom"/>
</dbReference>
<dbReference type="InterPro" id="IPR016161">
    <property type="entry name" value="Ald_DH/histidinol_DH"/>
</dbReference>
<keyword evidence="1" id="KW-0560">Oxidoreductase</keyword>
<dbReference type="Gene3D" id="3.40.309.10">
    <property type="entry name" value="Aldehyde Dehydrogenase, Chain A, domain 2"/>
    <property type="match status" value="1"/>
</dbReference>
<evidence type="ECO:0000313" key="4">
    <source>
        <dbReference type="EMBL" id="HED11454.1"/>
    </source>
</evidence>
<dbReference type="CDD" id="cd07121">
    <property type="entry name" value="ALDH_EutE"/>
    <property type="match status" value="1"/>
</dbReference>
<accession>A0A7V1LNV1</accession>
<gene>
    <name evidence="4" type="ORF">ENJ10_12250</name>
</gene>
<evidence type="ECO:0000259" key="3">
    <source>
        <dbReference type="Pfam" id="PF00171"/>
    </source>
</evidence>
<protein>
    <submittedName>
        <fullName evidence="4">Aldehyde dehydrogenase EutE</fullName>
    </submittedName>
</protein>
<dbReference type="SUPFAM" id="SSF53720">
    <property type="entry name" value="ALDH-like"/>
    <property type="match status" value="1"/>
</dbReference>
<dbReference type="Proteomes" id="UP000886005">
    <property type="component" value="Unassembled WGS sequence"/>
</dbReference>
<dbReference type="PANTHER" id="PTHR11699">
    <property type="entry name" value="ALDEHYDE DEHYDROGENASE-RELATED"/>
    <property type="match status" value="1"/>
</dbReference>
<dbReference type="InterPro" id="IPR016163">
    <property type="entry name" value="Ald_DH_C"/>
</dbReference>
<evidence type="ECO:0000256" key="2">
    <source>
        <dbReference type="ARBA" id="ARBA00023027"/>
    </source>
</evidence>
<proteinExistence type="predicted"/>
<dbReference type="Gene3D" id="3.40.605.10">
    <property type="entry name" value="Aldehyde Dehydrogenase, Chain A, domain 1"/>
    <property type="match status" value="1"/>
</dbReference>
<comment type="caution">
    <text evidence="4">The sequence shown here is derived from an EMBL/GenBank/DDBJ whole genome shotgun (WGS) entry which is preliminary data.</text>
</comment>
<dbReference type="InterPro" id="IPR016162">
    <property type="entry name" value="Ald_DH_N"/>
</dbReference>
<dbReference type="NCBIfam" id="NF011927">
    <property type="entry name" value="PRK15398.1"/>
    <property type="match status" value="1"/>
</dbReference>
<sequence length="470" mass="50374">MSLNDQQLDTLVKQVISRLGQTGPDGHKKRDLPAGIYATLEEAYTAAKASQKAIRTLELRRKVIEAMRAAAIKHAPELARLAVEETGMGRVENKIQKKIIQAQKTPGVEDLQPLALSGDHGLTLIEQAAWGVIASVTPSTNPGATIINNGISMIAAGNAVVFAVHPSAKKVSQRAITILNEAIMAAGGPEALLTTVAEPSIEAAQQLFTWPGIDLLVVTGGDAVVEAARKVTNKRLMAAGPGNPPVLVDETADLARAGKGIVDGASFDNNIMCTCEKEIIAVESIADTLKAEMIKNGAHELTAAQAEQLAGVVLVERENGKKVVNRKWVGRDAAVIAREIGLKLPEETRLLFVETEKDHPFATTELMMPILPFIRVPDADTAIDTAVELEKGNRHTAIMYSRNLDNLDRMANEINCSIFVKNGPCYAGLGFGGEGWTSMTITTPTGEGVTSARSFVRLRRCVLVDNFRIV</sequence>